<organism evidence="1">
    <name type="scientific">Rhizophora mucronata</name>
    <name type="common">Asiatic mangrove</name>
    <dbReference type="NCBI Taxonomy" id="61149"/>
    <lineage>
        <taxon>Eukaryota</taxon>
        <taxon>Viridiplantae</taxon>
        <taxon>Streptophyta</taxon>
        <taxon>Embryophyta</taxon>
        <taxon>Tracheophyta</taxon>
        <taxon>Spermatophyta</taxon>
        <taxon>Magnoliopsida</taxon>
        <taxon>eudicotyledons</taxon>
        <taxon>Gunneridae</taxon>
        <taxon>Pentapetalae</taxon>
        <taxon>rosids</taxon>
        <taxon>fabids</taxon>
        <taxon>Malpighiales</taxon>
        <taxon>Rhizophoraceae</taxon>
        <taxon>Rhizophora</taxon>
    </lineage>
</organism>
<protein>
    <submittedName>
        <fullName evidence="1">Uncharacterized protein</fullName>
    </submittedName>
</protein>
<sequence>MADQSEFLCCCDSLFES</sequence>
<dbReference type="EMBL" id="GGEC01056327">
    <property type="protein sequence ID" value="MBX36811.1"/>
    <property type="molecule type" value="Transcribed_RNA"/>
</dbReference>
<name>A0A2P2N2V7_RHIMU</name>
<accession>A0A2P2N2V7</accession>
<dbReference type="AlphaFoldDB" id="A0A2P2N2V7"/>
<proteinExistence type="predicted"/>
<reference evidence="1" key="1">
    <citation type="submission" date="2018-02" db="EMBL/GenBank/DDBJ databases">
        <title>Rhizophora mucronata_Transcriptome.</title>
        <authorList>
            <person name="Meera S.P."/>
            <person name="Sreeshan A."/>
            <person name="Augustine A."/>
        </authorList>
    </citation>
    <scope>NUCLEOTIDE SEQUENCE</scope>
    <source>
        <tissue evidence="1">Leaf</tissue>
    </source>
</reference>
<evidence type="ECO:0000313" key="1">
    <source>
        <dbReference type="EMBL" id="MBX36811.1"/>
    </source>
</evidence>